<dbReference type="GO" id="GO:0006959">
    <property type="term" value="P:humoral immune response"/>
    <property type="evidence" value="ECO:0007669"/>
    <property type="project" value="TreeGrafter"/>
</dbReference>
<dbReference type="GO" id="GO:0045087">
    <property type="term" value="P:innate immune response"/>
    <property type="evidence" value="ECO:0007669"/>
    <property type="project" value="UniProtKB-KW"/>
</dbReference>
<evidence type="ECO:0000256" key="6">
    <source>
        <dbReference type="ARBA" id="ARBA00022940"/>
    </source>
</evidence>
<dbReference type="InterPro" id="IPR001542">
    <property type="entry name" value="Defensin_invertebrate/fungal"/>
</dbReference>
<keyword evidence="9" id="KW-0732">Signal</keyword>
<keyword evidence="6" id="KW-0211">Defensin</keyword>
<dbReference type="GO" id="GO:0050830">
    <property type="term" value="P:defense response to Gram-positive bacterium"/>
    <property type="evidence" value="ECO:0007669"/>
    <property type="project" value="UniProtKB-ARBA"/>
</dbReference>
<reference evidence="12" key="1">
    <citation type="submission" date="2025-08" db="UniProtKB">
        <authorList>
            <consortium name="RefSeq"/>
        </authorList>
    </citation>
    <scope>IDENTIFICATION</scope>
    <source>
        <strain evidence="12">15112-1751.03</strain>
        <tissue evidence="12">Whole Adult</tissue>
    </source>
</reference>
<protein>
    <submittedName>
        <fullName evidence="12">Defensin</fullName>
    </submittedName>
</protein>
<evidence type="ECO:0000313" key="12">
    <source>
        <dbReference type="RefSeq" id="XP_034106359.1"/>
    </source>
</evidence>
<dbReference type="PROSITE" id="PS51378">
    <property type="entry name" value="INVERT_DEFENSINS"/>
    <property type="match status" value="1"/>
</dbReference>
<keyword evidence="3" id="KW-0929">Antimicrobial</keyword>
<evidence type="ECO:0000256" key="5">
    <source>
        <dbReference type="ARBA" id="ARBA00022859"/>
    </source>
</evidence>
<evidence type="ECO:0000313" key="11">
    <source>
        <dbReference type="Proteomes" id="UP000515160"/>
    </source>
</evidence>
<evidence type="ECO:0000256" key="9">
    <source>
        <dbReference type="SAM" id="SignalP"/>
    </source>
</evidence>
<evidence type="ECO:0000256" key="8">
    <source>
        <dbReference type="ARBA" id="ARBA00023157"/>
    </source>
</evidence>
<organism evidence="11 12">
    <name type="scientific">Drosophila albomicans</name>
    <name type="common">Fruit fly</name>
    <dbReference type="NCBI Taxonomy" id="7291"/>
    <lineage>
        <taxon>Eukaryota</taxon>
        <taxon>Metazoa</taxon>
        <taxon>Ecdysozoa</taxon>
        <taxon>Arthropoda</taxon>
        <taxon>Hexapoda</taxon>
        <taxon>Insecta</taxon>
        <taxon>Pterygota</taxon>
        <taxon>Neoptera</taxon>
        <taxon>Endopterygota</taxon>
        <taxon>Diptera</taxon>
        <taxon>Brachycera</taxon>
        <taxon>Muscomorpha</taxon>
        <taxon>Ephydroidea</taxon>
        <taxon>Drosophilidae</taxon>
        <taxon>Drosophila</taxon>
    </lineage>
</organism>
<feature type="domain" description="Invertebrate defensins family profile" evidence="10">
    <location>
        <begin position="53"/>
        <end position="93"/>
    </location>
</feature>
<evidence type="ECO:0000256" key="2">
    <source>
        <dbReference type="ARBA" id="ARBA00022525"/>
    </source>
</evidence>
<feature type="signal peptide" evidence="9">
    <location>
        <begin position="1"/>
        <end position="19"/>
    </location>
</feature>
<keyword evidence="8" id="KW-1015">Disulfide bond</keyword>
<dbReference type="CDD" id="cd21806">
    <property type="entry name" value="DEFL_defensin-like"/>
    <property type="match status" value="1"/>
</dbReference>
<evidence type="ECO:0000256" key="7">
    <source>
        <dbReference type="ARBA" id="ARBA00023022"/>
    </source>
</evidence>
<evidence type="ECO:0000256" key="1">
    <source>
        <dbReference type="ARBA" id="ARBA00004613"/>
    </source>
</evidence>
<dbReference type="Pfam" id="PF01097">
    <property type="entry name" value="Defensin_2"/>
    <property type="match status" value="1"/>
</dbReference>
<gene>
    <name evidence="12" type="primary">LOC117569338</name>
</gene>
<dbReference type="Gene3D" id="3.30.30.10">
    <property type="entry name" value="Knottin, scorpion toxin-like"/>
    <property type="match status" value="1"/>
</dbReference>
<proteinExistence type="predicted"/>
<dbReference type="Proteomes" id="UP000515160">
    <property type="component" value="Chromosome 3"/>
</dbReference>
<evidence type="ECO:0000256" key="3">
    <source>
        <dbReference type="ARBA" id="ARBA00022529"/>
    </source>
</evidence>
<feature type="chain" id="PRO_5028400746" evidence="9">
    <location>
        <begin position="20"/>
        <end position="93"/>
    </location>
</feature>
<comment type="subcellular location">
    <subcellularLocation>
        <location evidence="1">Secreted</location>
    </subcellularLocation>
</comment>
<sequence>MKTIVCLGFVVLFLALAQSQPVLDETQEVQLTDVDTPDTLVDATSELNLRQKRATCDLLSAFNVNHSACAVHCISRRYKGGYCSDKAVCVCRR</sequence>
<dbReference type="InterPro" id="IPR036574">
    <property type="entry name" value="Scorpion_toxin-like_sf"/>
</dbReference>
<dbReference type="SUPFAM" id="SSF57095">
    <property type="entry name" value="Scorpion toxin-like"/>
    <property type="match status" value="1"/>
</dbReference>
<dbReference type="AlphaFoldDB" id="A0A6P8WXA3"/>
<keyword evidence="7" id="KW-0044">Antibiotic</keyword>
<evidence type="ECO:0000256" key="4">
    <source>
        <dbReference type="ARBA" id="ARBA00022588"/>
    </source>
</evidence>
<dbReference type="RefSeq" id="XP_034106359.1">
    <property type="nucleotide sequence ID" value="XM_034250468.2"/>
</dbReference>
<dbReference type="GeneID" id="117569338"/>
<evidence type="ECO:0000259" key="10">
    <source>
        <dbReference type="PROSITE" id="PS51378"/>
    </source>
</evidence>
<keyword evidence="5" id="KW-0391">Immunity</keyword>
<dbReference type="OrthoDB" id="10038290at2759"/>
<keyword evidence="4" id="KW-0399">Innate immunity</keyword>
<dbReference type="PANTHER" id="PTHR13645:SF0">
    <property type="entry name" value="DEFENSIN"/>
    <property type="match status" value="1"/>
</dbReference>
<dbReference type="FunFam" id="3.30.30.10:FF:000005">
    <property type="entry name" value="Defensin"/>
    <property type="match status" value="1"/>
</dbReference>
<dbReference type="PANTHER" id="PTHR13645">
    <property type="entry name" value="DEFENSIN"/>
    <property type="match status" value="1"/>
</dbReference>
<dbReference type="GO" id="GO:0005615">
    <property type="term" value="C:extracellular space"/>
    <property type="evidence" value="ECO:0007669"/>
    <property type="project" value="TreeGrafter"/>
</dbReference>
<name>A0A6P8WXA3_DROAB</name>
<keyword evidence="11" id="KW-1185">Reference proteome</keyword>
<accession>A0A6P8WXA3</accession>
<keyword evidence="2" id="KW-0964">Secreted</keyword>